<dbReference type="PANTHER" id="PTHR37397:SF1">
    <property type="entry name" value="LTD DOMAIN-CONTAINING PROTEIN"/>
    <property type="match status" value="1"/>
</dbReference>
<feature type="compositionally biased region" description="Basic and acidic residues" evidence="1">
    <location>
        <begin position="309"/>
        <end position="321"/>
    </location>
</feature>
<feature type="region of interest" description="Disordered" evidence="1">
    <location>
        <begin position="111"/>
        <end position="134"/>
    </location>
</feature>
<feature type="region of interest" description="Disordered" evidence="1">
    <location>
        <begin position="278"/>
        <end position="327"/>
    </location>
</feature>
<dbReference type="PROSITE" id="PS51841">
    <property type="entry name" value="LTD"/>
    <property type="match status" value="1"/>
</dbReference>
<feature type="domain" description="LTD" evidence="2">
    <location>
        <begin position="124"/>
        <end position="258"/>
    </location>
</feature>
<sequence length="327" mass="35458">TCSLIRPHFPGHSSSLCFSDCQQWSPGSNEIQRVLAHSLDAQCNCGVSAVYFKDPTETCQGTEFRLTTLLTAKSAGQLSSLLQAFASFLESARTVPVATWNGTVEKACSKGTGVTNLPPGASTEKPGATPDPTSHHELLISEVNPDNPGGHEDNEYVELFYTGRVLFDLHDYWLVLYNGKNNQAYRVVNLTGHTTDEQGYFLLGSAGVSPKPMIVLPPNTIQNGGDGVALYHSSTHTYKAGMVVTEEGLVDAIVSTARESEKADKLLMVLTPGQSILYEDDSHSSQDESLSRCHGLKPRNQSSFQVRGRSLESARRPREVGHSLGSF</sequence>
<proteinExistence type="predicted"/>
<name>A0A8D0HCF4_SPHPU</name>
<organism evidence="3 4">
    <name type="scientific">Sphenodon punctatus</name>
    <name type="common">Tuatara</name>
    <name type="synonym">Hatteria punctata</name>
    <dbReference type="NCBI Taxonomy" id="8508"/>
    <lineage>
        <taxon>Eukaryota</taxon>
        <taxon>Metazoa</taxon>
        <taxon>Chordata</taxon>
        <taxon>Craniata</taxon>
        <taxon>Vertebrata</taxon>
        <taxon>Euteleostomi</taxon>
        <taxon>Lepidosauria</taxon>
        <taxon>Sphenodontia</taxon>
        <taxon>Sphenodontidae</taxon>
        <taxon>Sphenodon</taxon>
    </lineage>
</organism>
<feature type="compositionally biased region" description="Basic and acidic residues" evidence="1">
    <location>
        <begin position="280"/>
        <end position="291"/>
    </location>
</feature>
<dbReference type="AlphaFoldDB" id="A0A8D0HCF4"/>
<dbReference type="Ensembl" id="ENSSPUT00000023061.1">
    <property type="protein sequence ID" value="ENSSPUP00000021639.1"/>
    <property type="gene ID" value="ENSSPUG00000016611.1"/>
</dbReference>
<evidence type="ECO:0000256" key="1">
    <source>
        <dbReference type="SAM" id="MobiDB-lite"/>
    </source>
</evidence>
<dbReference type="PANTHER" id="PTHR37397">
    <property type="entry name" value="SI:CH211-183D21.1"/>
    <property type="match status" value="1"/>
</dbReference>
<dbReference type="Proteomes" id="UP000694392">
    <property type="component" value="Unplaced"/>
</dbReference>
<evidence type="ECO:0000313" key="3">
    <source>
        <dbReference type="Ensembl" id="ENSSPUP00000021634.1"/>
    </source>
</evidence>
<dbReference type="InterPro" id="IPR001322">
    <property type="entry name" value="Lamin_tail_dom"/>
</dbReference>
<dbReference type="Ensembl" id="ENSSPUT00000023056.1">
    <property type="protein sequence ID" value="ENSSPUP00000021634.1"/>
    <property type="gene ID" value="ENSSPUG00000016611.1"/>
</dbReference>
<protein>
    <recommendedName>
        <fullName evidence="2">LTD domain-containing protein</fullName>
    </recommendedName>
</protein>
<evidence type="ECO:0000313" key="4">
    <source>
        <dbReference type="Proteomes" id="UP000694392"/>
    </source>
</evidence>
<evidence type="ECO:0000259" key="2">
    <source>
        <dbReference type="PROSITE" id="PS51841"/>
    </source>
</evidence>
<reference evidence="3" key="1">
    <citation type="submission" date="2025-05" db="UniProtKB">
        <authorList>
            <consortium name="Ensembl"/>
        </authorList>
    </citation>
    <scope>IDENTIFICATION</scope>
</reference>
<accession>A0A8D0HCF4</accession>
<keyword evidence="4" id="KW-1185">Reference proteome</keyword>